<protein>
    <submittedName>
        <fullName evidence="3">Taste receptor cell gene 1</fullName>
    </submittedName>
</protein>
<dbReference type="GeneTree" id="ENSGT00520000062029"/>
<feature type="region of interest" description="Disordered" evidence="1">
    <location>
        <begin position="67"/>
        <end position="96"/>
    </location>
</feature>
<organism evidence="3 4">
    <name type="scientific">Mus spicilegus</name>
    <name type="common">Mound-building mouse</name>
    <dbReference type="NCBI Taxonomy" id="10103"/>
    <lineage>
        <taxon>Eukaryota</taxon>
        <taxon>Metazoa</taxon>
        <taxon>Chordata</taxon>
        <taxon>Craniata</taxon>
        <taxon>Vertebrata</taxon>
        <taxon>Euteleostomi</taxon>
        <taxon>Mammalia</taxon>
        <taxon>Eutheria</taxon>
        <taxon>Euarchontoglires</taxon>
        <taxon>Glires</taxon>
        <taxon>Rodentia</taxon>
        <taxon>Myomorpha</taxon>
        <taxon>Muroidea</taxon>
        <taxon>Muridae</taxon>
        <taxon>Murinae</taxon>
        <taxon>Mus</taxon>
        <taxon>Mus</taxon>
    </lineage>
</organism>
<evidence type="ECO:0000313" key="4">
    <source>
        <dbReference type="Proteomes" id="UP000694415"/>
    </source>
</evidence>
<evidence type="ECO:0000256" key="1">
    <source>
        <dbReference type="SAM" id="MobiDB-lite"/>
    </source>
</evidence>
<evidence type="ECO:0000256" key="2">
    <source>
        <dbReference type="SAM" id="SignalP"/>
    </source>
</evidence>
<dbReference type="Proteomes" id="UP000694415">
    <property type="component" value="Unplaced"/>
</dbReference>
<accession>A0A8C6GRM0</accession>
<keyword evidence="2" id="KW-0732">Signal</keyword>
<dbReference type="AlphaFoldDB" id="A0A8C6GRM0"/>
<feature type="region of interest" description="Disordered" evidence="1">
    <location>
        <begin position="297"/>
        <end position="322"/>
    </location>
</feature>
<feature type="signal peptide" evidence="2">
    <location>
        <begin position="1"/>
        <end position="21"/>
    </location>
</feature>
<feature type="compositionally biased region" description="Low complexity" evidence="1">
    <location>
        <begin position="403"/>
        <end position="412"/>
    </location>
</feature>
<feature type="compositionally biased region" description="Low complexity" evidence="1">
    <location>
        <begin position="302"/>
        <end position="322"/>
    </location>
</feature>
<feature type="region of interest" description="Disordered" evidence="1">
    <location>
        <begin position="400"/>
        <end position="431"/>
    </location>
</feature>
<evidence type="ECO:0000313" key="3">
    <source>
        <dbReference type="Ensembl" id="ENSMSIP00000009982.1"/>
    </source>
</evidence>
<dbReference type="Ensembl" id="ENSMSIT00000012655.1">
    <property type="protein sequence ID" value="ENSMSIP00000009982.1"/>
    <property type="gene ID" value="ENSMSIG00000008739.1"/>
</dbReference>
<feature type="chain" id="PRO_5034763145" evidence="2">
    <location>
        <begin position="22"/>
        <end position="825"/>
    </location>
</feature>
<keyword evidence="4" id="KW-1185">Reference proteome</keyword>
<name>A0A8C6GRM0_MUSSI</name>
<proteinExistence type="predicted"/>
<reference evidence="3" key="1">
    <citation type="submission" date="2025-08" db="UniProtKB">
        <authorList>
            <consortium name="Ensembl"/>
        </authorList>
    </citation>
    <scope>IDENTIFICATION</scope>
</reference>
<reference evidence="3" key="2">
    <citation type="submission" date="2025-09" db="UniProtKB">
        <authorList>
            <consortium name="Ensembl"/>
        </authorList>
    </citation>
    <scope>IDENTIFICATION</scope>
</reference>
<sequence length="825" mass="89170">MDKQWFPAAGILLAALLVVSASTLTLLSTNEDPEQFPSAPGTSAQQSSRILLGILTDITGGINSVEREPEALGRRAGGLSTEGAWGQESPSMPGPSGRVIPEPIPSALTTSASDMASQPVSSGADPIEEIMALGTVETITMSSPQPSPRHESEQKFNKVFRLCGTVPASETLVKNVASKPAWHLIKAPPSPIFSRSPHLLWCTPNSTVYIPVPAWRDGHSRPEASSSVPLAPSTSLGLPIFPWMPNILKATESLLPASPGRSGLDLTSQVGSRASENTVALDTGPVSRGTSVLLLPSATSPSQASSLHSPRPSSASPLSASPSPAALSFFPSPASILVPVSSVTTGASDSPKAPVSVIAPSTTDSFIKTSNLGPQIALQPSHPGLWLPTSPIHMPTLSLQHFSSPPSTPHSSGFTESSVHADPTLASTLPHPGQDMSLQDLSFSTGGRSHTTHSVTFRINSNRFTKAVWNLVPLERWLLNRLICYQLRFIYQEAFPNFRNVSTLLFRPGCPEVKASLIFGPPDPSSLEILWTLYRKVKSYRWSLGYLSLADHGLSSDGYSMTDLTQEIINISFTLMRPFLPQLLLPSSQPCILLEKQIIQLVTHEVSRFYKAELQSQPLLLFSNVKEWVSVYMEYKFKSPIPIRLQGLASHLAHHLTDPTLQKSSIMANGEKADLVFYEMWLLILGHPFTKTLENKTSSECQELRGLLTRQLTSVLQPLKNFGQVVVEEFHQEPLTARVQTAFFGAVPAQAIIQDTVLQALGSLQETEGLQLEMLLPVPGTPSSRASRGPRGGAMLNLQRFTSLFVLVALCMAPPFINKQALYLS</sequence>